<evidence type="ECO:0000256" key="1">
    <source>
        <dbReference type="ARBA" id="ARBA00022723"/>
    </source>
</evidence>
<dbReference type="GeneID" id="25254736"/>
<dbReference type="VEuPathDB" id="ToxoDB:ETH2_1061500"/>
<evidence type="ECO:0000256" key="3">
    <source>
        <dbReference type="ARBA" id="ARBA00022842"/>
    </source>
</evidence>
<reference evidence="6" key="2">
    <citation type="submission" date="2013-10" db="EMBL/GenBank/DDBJ databases">
        <authorList>
            <person name="Aslett M."/>
        </authorList>
    </citation>
    <scope>NUCLEOTIDE SEQUENCE [LARGE SCALE GENOMIC DNA]</scope>
    <source>
        <strain evidence="6">Houghton</strain>
    </source>
</reference>
<reference evidence="6" key="1">
    <citation type="submission" date="2013-10" db="EMBL/GenBank/DDBJ databases">
        <title>Genomic analysis of the causative agents of coccidiosis in chickens.</title>
        <authorList>
            <person name="Reid A.J."/>
            <person name="Blake D."/>
            <person name="Billington K."/>
            <person name="Browne H."/>
            <person name="Dunn M."/>
            <person name="Hung S."/>
            <person name="Kawahara F."/>
            <person name="Miranda-Saavedra D."/>
            <person name="Mourier T."/>
            <person name="Nagra H."/>
            <person name="Otto T.D."/>
            <person name="Rawlings N."/>
            <person name="Sanchez A."/>
            <person name="Sanders M."/>
            <person name="Subramaniam C."/>
            <person name="Tay Y."/>
            <person name="Dear P."/>
            <person name="Doerig C."/>
            <person name="Gruber A."/>
            <person name="Parkinson J."/>
            <person name="Shirley M."/>
            <person name="Wan K.L."/>
            <person name="Berriman M."/>
            <person name="Tomley F."/>
            <person name="Pain A."/>
        </authorList>
    </citation>
    <scope>NUCLEOTIDE SEQUENCE [LARGE SCALE GENOMIC DNA]</scope>
    <source>
        <strain evidence="6">Houghton</strain>
    </source>
</reference>
<feature type="compositionally biased region" description="Polar residues" evidence="4">
    <location>
        <begin position="461"/>
        <end position="485"/>
    </location>
</feature>
<keyword evidence="6" id="KW-0540">Nuclease</keyword>
<feature type="domain" description="XPG-I" evidence="5">
    <location>
        <begin position="13"/>
        <end position="82"/>
    </location>
</feature>
<dbReference type="RefSeq" id="XP_013235771.1">
    <property type="nucleotide sequence ID" value="XM_013380317.1"/>
</dbReference>
<dbReference type="VEuPathDB" id="ToxoDB:ETH_00028215"/>
<dbReference type="InterPro" id="IPR029060">
    <property type="entry name" value="PIN-like_dom_sf"/>
</dbReference>
<dbReference type="Gene3D" id="3.40.50.1010">
    <property type="entry name" value="5'-nuclease"/>
    <property type="match status" value="1"/>
</dbReference>
<evidence type="ECO:0000256" key="2">
    <source>
        <dbReference type="ARBA" id="ARBA00022759"/>
    </source>
</evidence>
<dbReference type="PANTHER" id="PTHR11081">
    <property type="entry name" value="FLAP ENDONUCLEASE FAMILY MEMBER"/>
    <property type="match status" value="1"/>
</dbReference>
<evidence type="ECO:0000259" key="5">
    <source>
        <dbReference type="SMART" id="SM00484"/>
    </source>
</evidence>
<gene>
    <name evidence="6" type="ORF">ETH_00028215</name>
</gene>
<dbReference type="AlphaFoldDB" id="U6L909"/>
<dbReference type="InterPro" id="IPR006086">
    <property type="entry name" value="XPG-I_dom"/>
</dbReference>
<dbReference type="EMBL" id="HG677946">
    <property type="protein sequence ID" value="CDJ45024.1"/>
    <property type="molecule type" value="Genomic_DNA"/>
</dbReference>
<dbReference type="OMA" id="PLACHSE"/>
<dbReference type="InterPro" id="IPR019974">
    <property type="entry name" value="XPG_CS"/>
</dbReference>
<organism evidence="6 7">
    <name type="scientific">Eimeria tenella</name>
    <name type="common">Coccidian parasite</name>
    <dbReference type="NCBI Taxonomy" id="5802"/>
    <lineage>
        <taxon>Eukaryota</taxon>
        <taxon>Sar</taxon>
        <taxon>Alveolata</taxon>
        <taxon>Apicomplexa</taxon>
        <taxon>Conoidasida</taxon>
        <taxon>Coccidia</taxon>
        <taxon>Eucoccidiorida</taxon>
        <taxon>Eimeriorina</taxon>
        <taxon>Eimeriidae</taxon>
        <taxon>Eimeria</taxon>
    </lineage>
</organism>
<protein>
    <submittedName>
        <fullName evidence="6">Exonuclease, putative</fullName>
    </submittedName>
</protein>
<dbReference type="PROSITE" id="PS00842">
    <property type="entry name" value="XPG_2"/>
    <property type="match status" value="1"/>
</dbReference>
<keyword evidence="2" id="KW-0255">Endonuclease</keyword>
<dbReference type="InterPro" id="IPR006084">
    <property type="entry name" value="XPG/Rad2"/>
</dbReference>
<evidence type="ECO:0000313" key="6">
    <source>
        <dbReference type="EMBL" id="CDJ45024.1"/>
    </source>
</evidence>
<keyword evidence="1" id="KW-0479">Metal-binding</keyword>
<name>U6L909_EIMTE</name>
<keyword evidence="6" id="KW-0269">Exonuclease</keyword>
<dbReference type="Proteomes" id="UP000030747">
    <property type="component" value="Unassembled WGS sequence"/>
</dbReference>
<sequence length="580" mass="61861">MHAQVDKVIAACRELGIRCIVAPFEADAQLAYLSRTNQIHSAISEDSDLLAYGCKRVMLKMDKQGKCEELLRTLKSLTHERFVAMCVLGGCDYTNKVHINGKEEVVSGHLEAEKTFMTHKVFDPQTRRVVLIRSHATQGEAAIGLDTSFEEEDEKAIEMATGIIDPRTGAPRNTALSPAECALIRDCQEKAFNGLEARQLKAQIEAKQYAAAASAAAAKEIAQSGAGEAFGGPIRALKRETEEKQQTKAEPPKQTCVTVRIARRLAAADLVAPTTAPPAPPLQKEEPNAAAAISAADTEAAVHALEAFAASSTLPVSNVSIRSSSCNKQLRVDESVKTAKRLMQDMKHQGFHMPAAAAVACVFSSTAGSQLLKQSETDAAQLGCRDTAGVVHSATKTAINTVSGCSLSQFAFQQKQKRDGEIHTNMVPVLTGRRELITKTKFAHRTKLVYAHKLKERPFPTLNSTATAATERNPTAEGTSGSEATSALEGSGAAMGAAARTTGAAADVAGAVGSACWAPVIPTAIWAERTGTSPPLKRRSSAAFLKADDRDGSSVFSNFKFNAEKITDHRQKKRAARALG</sequence>
<dbReference type="SMART" id="SM00484">
    <property type="entry name" value="XPGI"/>
    <property type="match status" value="1"/>
</dbReference>
<dbReference type="Gene3D" id="1.10.150.20">
    <property type="entry name" value="5' to 3' exonuclease, C-terminal subdomain"/>
    <property type="match status" value="1"/>
</dbReference>
<dbReference type="GO" id="GO:0046872">
    <property type="term" value="F:metal ion binding"/>
    <property type="evidence" value="ECO:0007669"/>
    <property type="project" value="UniProtKB-KW"/>
</dbReference>
<proteinExistence type="predicted"/>
<keyword evidence="7" id="KW-1185">Reference proteome</keyword>
<evidence type="ECO:0000256" key="4">
    <source>
        <dbReference type="SAM" id="MobiDB-lite"/>
    </source>
</evidence>
<dbReference type="Pfam" id="PF00867">
    <property type="entry name" value="XPG_I"/>
    <property type="match status" value="1"/>
</dbReference>
<keyword evidence="3" id="KW-0460">Magnesium</keyword>
<dbReference type="PANTHER" id="PTHR11081:SF9">
    <property type="entry name" value="FLAP ENDONUCLEASE 1"/>
    <property type="match status" value="1"/>
</dbReference>
<dbReference type="GO" id="GO:0017108">
    <property type="term" value="F:5'-flap endonuclease activity"/>
    <property type="evidence" value="ECO:0007669"/>
    <property type="project" value="TreeGrafter"/>
</dbReference>
<dbReference type="PRINTS" id="PR00853">
    <property type="entry name" value="XPGRADSUPER"/>
</dbReference>
<dbReference type="OrthoDB" id="26491at2759"/>
<evidence type="ECO:0000313" key="7">
    <source>
        <dbReference type="Proteomes" id="UP000030747"/>
    </source>
</evidence>
<keyword evidence="6" id="KW-0378">Hydrolase</keyword>
<dbReference type="SUPFAM" id="SSF88723">
    <property type="entry name" value="PIN domain-like"/>
    <property type="match status" value="1"/>
</dbReference>
<accession>U6L909</accession>
<dbReference type="GO" id="GO:0004527">
    <property type="term" value="F:exonuclease activity"/>
    <property type="evidence" value="ECO:0007669"/>
    <property type="project" value="UniProtKB-KW"/>
</dbReference>
<feature type="region of interest" description="Disordered" evidence="4">
    <location>
        <begin position="273"/>
        <end position="293"/>
    </location>
</feature>
<feature type="region of interest" description="Disordered" evidence="4">
    <location>
        <begin position="461"/>
        <end position="489"/>
    </location>
</feature>